<evidence type="ECO:0000313" key="11">
    <source>
        <dbReference type="Proteomes" id="UP000194450"/>
    </source>
</evidence>
<dbReference type="NCBIfam" id="NF002493">
    <property type="entry name" value="PRK01816.1"/>
    <property type="match status" value="1"/>
</dbReference>
<sequence length="140" mass="16135">MAFIKYLQDGQRYMNKWPRHSVVAAFTETRVIPATRIAITMMPALAVLNMLVQWQFHNQQWTTAAFIGSLFLLMLPLQGLYWLGHRSNKALPPPLLHWYQELQRKLKVAPAQQGKPGTTTYMDLAVLLRKVLAELPPDEH</sequence>
<keyword evidence="5" id="KW-0997">Cell inner membrane</keyword>
<feature type="transmembrane region" description="Helical" evidence="9">
    <location>
        <begin position="37"/>
        <end position="56"/>
    </location>
</feature>
<organism evidence="10 11">
    <name type="scientific">Pseudidiomarina planktonica</name>
    <dbReference type="NCBI Taxonomy" id="1323738"/>
    <lineage>
        <taxon>Bacteria</taxon>
        <taxon>Pseudomonadati</taxon>
        <taxon>Pseudomonadota</taxon>
        <taxon>Gammaproteobacteria</taxon>
        <taxon>Alteromonadales</taxon>
        <taxon>Idiomarinaceae</taxon>
        <taxon>Pseudidiomarina</taxon>
    </lineage>
</organism>
<evidence type="ECO:0000256" key="7">
    <source>
        <dbReference type="ARBA" id="ARBA00022989"/>
    </source>
</evidence>
<evidence type="ECO:0000256" key="6">
    <source>
        <dbReference type="ARBA" id="ARBA00022692"/>
    </source>
</evidence>
<reference evidence="11" key="1">
    <citation type="submission" date="2017-04" db="EMBL/GenBank/DDBJ databases">
        <authorList>
            <person name="Varghese N."/>
            <person name="Submissions S."/>
        </authorList>
    </citation>
    <scope>NUCLEOTIDE SEQUENCE [LARGE SCALE GENOMIC DNA]</scope>
</reference>
<gene>
    <name evidence="10" type="ORF">SAMN06297229_1414</name>
</gene>
<evidence type="ECO:0000256" key="5">
    <source>
        <dbReference type="ARBA" id="ARBA00022519"/>
    </source>
</evidence>
<evidence type="ECO:0000256" key="9">
    <source>
        <dbReference type="SAM" id="Phobius"/>
    </source>
</evidence>
<protein>
    <recommendedName>
        <fullName evidence="3">UPF0208 membrane protein YfbV</fullName>
    </recommendedName>
</protein>
<comment type="similarity">
    <text evidence="2">Belongs to the UPF0208 family.</text>
</comment>
<dbReference type="EMBL" id="FXWH01000001">
    <property type="protein sequence ID" value="SMQ65999.1"/>
    <property type="molecule type" value="Genomic_DNA"/>
</dbReference>
<keyword evidence="8 9" id="KW-0472">Membrane</keyword>
<keyword evidence="11" id="KW-1185">Reference proteome</keyword>
<dbReference type="Pfam" id="PF04217">
    <property type="entry name" value="DUF412"/>
    <property type="match status" value="1"/>
</dbReference>
<comment type="subcellular location">
    <subcellularLocation>
        <location evidence="1">Cell inner membrane</location>
        <topology evidence="1">Multi-pass membrane protein</topology>
    </subcellularLocation>
</comment>
<keyword evidence="7 9" id="KW-1133">Transmembrane helix</keyword>
<accession>A0A1Y6EUX4</accession>
<dbReference type="GO" id="GO:0005886">
    <property type="term" value="C:plasma membrane"/>
    <property type="evidence" value="ECO:0007669"/>
    <property type="project" value="UniProtKB-SubCell"/>
</dbReference>
<evidence type="ECO:0000256" key="2">
    <source>
        <dbReference type="ARBA" id="ARBA00009474"/>
    </source>
</evidence>
<evidence type="ECO:0000256" key="8">
    <source>
        <dbReference type="ARBA" id="ARBA00023136"/>
    </source>
</evidence>
<keyword evidence="6 9" id="KW-0812">Transmembrane</keyword>
<dbReference type="RefSeq" id="WP_234996277.1">
    <property type="nucleotide sequence ID" value="NZ_FXWH01000001.1"/>
</dbReference>
<dbReference type="AlphaFoldDB" id="A0A1Y6EUX4"/>
<keyword evidence="4" id="KW-1003">Cell membrane</keyword>
<name>A0A1Y6EUX4_9GAMM</name>
<evidence type="ECO:0000256" key="3">
    <source>
        <dbReference type="ARBA" id="ARBA00018831"/>
    </source>
</evidence>
<evidence type="ECO:0000313" key="10">
    <source>
        <dbReference type="EMBL" id="SMQ65999.1"/>
    </source>
</evidence>
<feature type="transmembrane region" description="Helical" evidence="9">
    <location>
        <begin position="62"/>
        <end position="83"/>
    </location>
</feature>
<evidence type="ECO:0000256" key="1">
    <source>
        <dbReference type="ARBA" id="ARBA00004429"/>
    </source>
</evidence>
<proteinExistence type="inferred from homology"/>
<dbReference type="InterPro" id="IPR007334">
    <property type="entry name" value="UPF0208"/>
</dbReference>
<evidence type="ECO:0000256" key="4">
    <source>
        <dbReference type="ARBA" id="ARBA00022475"/>
    </source>
</evidence>
<dbReference type="Proteomes" id="UP000194450">
    <property type="component" value="Unassembled WGS sequence"/>
</dbReference>